<accession>A0A0C9YGP7</accession>
<dbReference type="HOGENOM" id="CLU_111642_1_0_1"/>
<dbReference type="InterPro" id="IPR023393">
    <property type="entry name" value="START-like_dom_sf"/>
</dbReference>
<dbReference type="Gene3D" id="3.30.530.20">
    <property type="match status" value="1"/>
</dbReference>
<keyword evidence="2" id="KW-1185">Reference proteome</keyword>
<dbReference type="OrthoDB" id="2320332at2759"/>
<dbReference type="Pfam" id="PF08982">
    <property type="entry name" value="AtaL"/>
    <property type="match status" value="1"/>
</dbReference>
<evidence type="ECO:0000313" key="1">
    <source>
        <dbReference type="EMBL" id="KIK09527.1"/>
    </source>
</evidence>
<dbReference type="InterPro" id="IPR015075">
    <property type="entry name" value="AtaL"/>
</dbReference>
<organism evidence="1 2">
    <name type="scientific">Laccaria amethystina LaAM-08-1</name>
    <dbReference type="NCBI Taxonomy" id="1095629"/>
    <lineage>
        <taxon>Eukaryota</taxon>
        <taxon>Fungi</taxon>
        <taxon>Dikarya</taxon>
        <taxon>Basidiomycota</taxon>
        <taxon>Agaricomycotina</taxon>
        <taxon>Agaricomycetes</taxon>
        <taxon>Agaricomycetidae</taxon>
        <taxon>Agaricales</taxon>
        <taxon>Agaricineae</taxon>
        <taxon>Hydnangiaceae</taxon>
        <taxon>Laccaria</taxon>
    </lineage>
</organism>
<protein>
    <recommendedName>
        <fullName evidence="3">DUF1857-domain-containing protein</fullName>
    </recommendedName>
</protein>
<gene>
    <name evidence="1" type="ORF">K443DRAFT_671428</name>
</gene>
<dbReference type="AlphaFoldDB" id="A0A0C9YGP7"/>
<name>A0A0C9YGP7_9AGAR</name>
<proteinExistence type="predicted"/>
<reference evidence="2" key="2">
    <citation type="submission" date="2015-01" db="EMBL/GenBank/DDBJ databases">
        <title>Evolutionary Origins and Diversification of the Mycorrhizal Mutualists.</title>
        <authorList>
            <consortium name="DOE Joint Genome Institute"/>
            <consortium name="Mycorrhizal Genomics Consortium"/>
            <person name="Kohler A."/>
            <person name="Kuo A."/>
            <person name="Nagy L.G."/>
            <person name="Floudas D."/>
            <person name="Copeland A."/>
            <person name="Barry K.W."/>
            <person name="Cichocki N."/>
            <person name="Veneault-Fourrey C."/>
            <person name="LaButti K."/>
            <person name="Lindquist E.A."/>
            <person name="Lipzen A."/>
            <person name="Lundell T."/>
            <person name="Morin E."/>
            <person name="Murat C."/>
            <person name="Riley R."/>
            <person name="Ohm R."/>
            <person name="Sun H."/>
            <person name="Tunlid A."/>
            <person name="Henrissat B."/>
            <person name="Grigoriev I.V."/>
            <person name="Hibbett D.S."/>
            <person name="Martin F."/>
        </authorList>
    </citation>
    <scope>NUCLEOTIDE SEQUENCE [LARGE SCALE GENOMIC DNA]</scope>
    <source>
        <strain evidence="2">LaAM-08-1</strain>
    </source>
</reference>
<reference evidence="1 2" key="1">
    <citation type="submission" date="2014-04" db="EMBL/GenBank/DDBJ databases">
        <authorList>
            <consortium name="DOE Joint Genome Institute"/>
            <person name="Kuo A."/>
            <person name="Kohler A."/>
            <person name="Nagy L.G."/>
            <person name="Floudas D."/>
            <person name="Copeland A."/>
            <person name="Barry K.W."/>
            <person name="Cichocki N."/>
            <person name="Veneault-Fourrey C."/>
            <person name="LaButti K."/>
            <person name="Lindquist E.A."/>
            <person name="Lipzen A."/>
            <person name="Lundell T."/>
            <person name="Morin E."/>
            <person name="Murat C."/>
            <person name="Sun H."/>
            <person name="Tunlid A."/>
            <person name="Henrissat B."/>
            <person name="Grigoriev I.V."/>
            <person name="Hibbett D.S."/>
            <person name="Martin F."/>
            <person name="Nordberg H.P."/>
            <person name="Cantor M.N."/>
            <person name="Hua S.X."/>
        </authorList>
    </citation>
    <scope>NUCLEOTIDE SEQUENCE [LARGE SCALE GENOMIC DNA]</scope>
    <source>
        <strain evidence="1 2">LaAM-08-1</strain>
    </source>
</reference>
<dbReference type="Proteomes" id="UP000054477">
    <property type="component" value="Unassembled WGS sequence"/>
</dbReference>
<dbReference type="EMBL" id="KN838538">
    <property type="protein sequence ID" value="KIK09527.1"/>
    <property type="molecule type" value="Genomic_DNA"/>
</dbReference>
<sequence>MEKLRVNFAASRHVNPPGVEPRLSEEQVWKGLELKAREPENFVAAISSCDVLSDTGTKVTRAVYFGNNPPMKEEVELHHGTIAYFDAAAAGIRITNVLSYDANSELVLTVSFAGGIPGFTPVGELHPSPHELNRDVGVGVELTIERIRELVKEGELVV</sequence>
<evidence type="ECO:0000313" key="2">
    <source>
        <dbReference type="Proteomes" id="UP000054477"/>
    </source>
</evidence>
<dbReference type="STRING" id="1095629.A0A0C9YGP7"/>
<dbReference type="SUPFAM" id="SSF55961">
    <property type="entry name" value="Bet v1-like"/>
    <property type="match status" value="1"/>
</dbReference>
<evidence type="ECO:0008006" key="3">
    <source>
        <dbReference type="Google" id="ProtNLM"/>
    </source>
</evidence>